<dbReference type="Gene3D" id="3.30.420.10">
    <property type="entry name" value="Ribonuclease H-like superfamily/Ribonuclease H"/>
    <property type="match status" value="1"/>
</dbReference>
<dbReference type="AlphaFoldDB" id="A0A6L2KQM1"/>
<dbReference type="SUPFAM" id="SSF53098">
    <property type="entry name" value="Ribonuclease H-like"/>
    <property type="match status" value="1"/>
</dbReference>
<comment type="caution">
    <text evidence="1">The sequence shown here is derived from an EMBL/GenBank/DDBJ whole genome shotgun (WGS) entry which is preliminary data.</text>
</comment>
<keyword evidence="1" id="KW-0695">RNA-directed DNA polymerase</keyword>
<proteinExistence type="predicted"/>
<dbReference type="PANTHER" id="PTHR48475:SF2">
    <property type="entry name" value="RIBONUCLEASE H"/>
    <property type="match status" value="1"/>
</dbReference>
<sequence length="373" mass="43120">MGEVYHVKFIVNPNDRDSTPGIVIGRLFLKTLRGIVNLEKGVMSIYPDLDPFHDNSYDSDDPGDEWDDLLENINFGDIPKIDELPPLVCNMGKNYRNKGKIKENYKMTYSDEGPSLNFIVERLKDNPLDTPIEAEEELSDPWTLFTDRSSYVDGSKAGLILTNPKGTEFTYALRFRFISTKNDAENEALIADFRITKQMELKEKSINKAKVLAIMEEKGDTWMTPIYEYLTKETLPMEKEKARDNPFKDWCEKLCIRQRFTSVKHPQANGLVERENKILGEGINARLDERSNDWIEEVPHVLWAHRTMIKSRNKDTPFSLTYKAKAAILVKIGMPTLRIAEIEMVQNDEALEINLDLLEERREQAAIREARRK</sequence>
<dbReference type="EMBL" id="BKCJ010002786">
    <property type="protein sequence ID" value="GEU50912.1"/>
    <property type="molecule type" value="Genomic_DNA"/>
</dbReference>
<dbReference type="PANTHER" id="PTHR48475">
    <property type="entry name" value="RIBONUCLEASE H"/>
    <property type="match status" value="1"/>
</dbReference>
<reference evidence="1" key="1">
    <citation type="journal article" date="2019" name="Sci. Rep.">
        <title>Draft genome of Tanacetum cinerariifolium, the natural source of mosquito coil.</title>
        <authorList>
            <person name="Yamashiro T."/>
            <person name="Shiraishi A."/>
            <person name="Satake H."/>
            <person name="Nakayama K."/>
        </authorList>
    </citation>
    <scope>NUCLEOTIDE SEQUENCE</scope>
</reference>
<dbReference type="GO" id="GO:0003964">
    <property type="term" value="F:RNA-directed DNA polymerase activity"/>
    <property type="evidence" value="ECO:0007669"/>
    <property type="project" value="UniProtKB-KW"/>
</dbReference>
<accession>A0A6L2KQM1</accession>
<evidence type="ECO:0000313" key="1">
    <source>
        <dbReference type="EMBL" id="GEU50912.1"/>
    </source>
</evidence>
<protein>
    <submittedName>
        <fullName evidence="1">Reverse transcriptase domain-containing protein</fullName>
    </submittedName>
</protein>
<keyword evidence="1" id="KW-0548">Nucleotidyltransferase</keyword>
<dbReference type="InterPro" id="IPR012337">
    <property type="entry name" value="RNaseH-like_sf"/>
</dbReference>
<keyword evidence="1" id="KW-0808">Transferase</keyword>
<dbReference type="GO" id="GO:0003676">
    <property type="term" value="F:nucleic acid binding"/>
    <property type="evidence" value="ECO:0007669"/>
    <property type="project" value="InterPro"/>
</dbReference>
<name>A0A6L2KQM1_TANCI</name>
<organism evidence="1">
    <name type="scientific">Tanacetum cinerariifolium</name>
    <name type="common">Dalmatian daisy</name>
    <name type="synonym">Chrysanthemum cinerariifolium</name>
    <dbReference type="NCBI Taxonomy" id="118510"/>
    <lineage>
        <taxon>Eukaryota</taxon>
        <taxon>Viridiplantae</taxon>
        <taxon>Streptophyta</taxon>
        <taxon>Embryophyta</taxon>
        <taxon>Tracheophyta</taxon>
        <taxon>Spermatophyta</taxon>
        <taxon>Magnoliopsida</taxon>
        <taxon>eudicotyledons</taxon>
        <taxon>Gunneridae</taxon>
        <taxon>Pentapetalae</taxon>
        <taxon>asterids</taxon>
        <taxon>campanulids</taxon>
        <taxon>Asterales</taxon>
        <taxon>Asteraceae</taxon>
        <taxon>Asteroideae</taxon>
        <taxon>Anthemideae</taxon>
        <taxon>Anthemidinae</taxon>
        <taxon>Tanacetum</taxon>
    </lineage>
</organism>
<dbReference type="InterPro" id="IPR036397">
    <property type="entry name" value="RNaseH_sf"/>
</dbReference>
<gene>
    <name evidence="1" type="ORF">Tci_022890</name>
</gene>